<organism evidence="6">
    <name type="scientific">Candidatus Heimdallarchaeum aukensis</name>
    <dbReference type="NCBI Taxonomy" id="2876573"/>
    <lineage>
        <taxon>Archaea</taxon>
        <taxon>Promethearchaeati</taxon>
        <taxon>Candidatus Heimdallarchaeota</taxon>
        <taxon>Candidatus Heimdallarchaeia (ex Rinke et al. 2021) (nom. nud.)</taxon>
        <taxon>Candidatus Heimdallarchaeales</taxon>
        <taxon>Candidatus Heimdallarchaeaceae</taxon>
        <taxon>Candidatus Heimdallarchaeum</taxon>
    </lineage>
</organism>
<reference evidence="6" key="1">
    <citation type="journal article" date="2022" name="Nat. Microbiol.">
        <title>Unique mobile elements and scalable gene flow at the prokaryote-eukaryote boundary revealed by circularized Asgard archaea genomes.</title>
        <authorList>
            <person name="Wu F."/>
            <person name="Speth D.R."/>
            <person name="Philosof A."/>
            <person name="Cremiere A."/>
            <person name="Narayanan A."/>
            <person name="Barco R.A."/>
            <person name="Connon S.A."/>
            <person name="Amend J.P."/>
            <person name="Antoshechkin I.A."/>
            <person name="Orphan V.J."/>
        </authorList>
    </citation>
    <scope>NUCLEOTIDE SEQUENCE</scope>
    <source>
        <strain evidence="6">PM71</strain>
    </source>
</reference>
<proteinExistence type="predicted"/>
<dbReference type="Proteomes" id="UP001201020">
    <property type="component" value="Chromosome"/>
</dbReference>
<evidence type="ECO:0000256" key="4">
    <source>
        <dbReference type="ARBA" id="ARBA00023033"/>
    </source>
</evidence>
<sequence>MSYYGIQIEPQFGYSFDQIKYIVQNAEKLGFTHAWFSDHFMLNADATNLESQECIVAMMAAVSYTTKLRIGSLVLCNNYRYPSVLAKQIASLDNYSNGRIDFGYGAGWKELEYSAYGIPFPSVKDRLGMLEEAIQVIRKLWAEDKATFEGKYYQLKDAISFPKPVQNPMKIWVGTMYAKIKMLTLASKYADGINLAWAYPLEVFEEKMNLLDELCEKNDRKPDSLLRSYGIWTRIYESEEEKIKAWREIAEKRGFTLEELEKRYEGAMHGTIEEITTKIKDYKKLGVSHFIFMFPGNQEIEQMKLFSKEILPKL</sequence>
<accession>A0A9Y1BN13</accession>
<dbReference type="PANTHER" id="PTHR42847:SF8">
    <property type="entry name" value="CONSERVED PROTEIN"/>
    <property type="match status" value="1"/>
</dbReference>
<dbReference type="InterPro" id="IPR036661">
    <property type="entry name" value="Luciferase-like_sf"/>
</dbReference>
<dbReference type="SUPFAM" id="SSF51679">
    <property type="entry name" value="Bacterial luciferase-like"/>
    <property type="match status" value="1"/>
</dbReference>
<evidence type="ECO:0000259" key="5">
    <source>
        <dbReference type="Pfam" id="PF00296"/>
    </source>
</evidence>
<dbReference type="InterPro" id="IPR050172">
    <property type="entry name" value="SsuD_RutA_monooxygenase"/>
</dbReference>
<dbReference type="Pfam" id="PF00296">
    <property type="entry name" value="Bac_luciferase"/>
    <property type="match status" value="1"/>
</dbReference>
<feature type="domain" description="Luciferase-like" evidence="5">
    <location>
        <begin position="15"/>
        <end position="241"/>
    </location>
</feature>
<evidence type="ECO:0000256" key="3">
    <source>
        <dbReference type="ARBA" id="ARBA00023002"/>
    </source>
</evidence>
<keyword evidence="1" id="KW-0285">Flavoprotein</keyword>
<dbReference type="GO" id="GO:0008726">
    <property type="term" value="F:alkanesulfonate monooxygenase activity"/>
    <property type="evidence" value="ECO:0007669"/>
    <property type="project" value="TreeGrafter"/>
</dbReference>
<dbReference type="EMBL" id="CP084166">
    <property type="protein sequence ID" value="UJG41269.1"/>
    <property type="molecule type" value="Genomic_DNA"/>
</dbReference>
<dbReference type="Gene3D" id="3.20.20.30">
    <property type="entry name" value="Luciferase-like domain"/>
    <property type="match status" value="1"/>
</dbReference>
<evidence type="ECO:0000256" key="1">
    <source>
        <dbReference type="ARBA" id="ARBA00022630"/>
    </source>
</evidence>
<evidence type="ECO:0000313" key="6">
    <source>
        <dbReference type="EMBL" id="UJG41269.1"/>
    </source>
</evidence>
<keyword evidence="2" id="KW-0288">FMN</keyword>
<keyword evidence="3" id="KW-0560">Oxidoreductase</keyword>
<dbReference type="AlphaFoldDB" id="A0A9Y1BN13"/>
<dbReference type="PANTHER" id="PTHR42847">
    <property type="entry name" value="ALKANESULFONATE MONOOXYGENASE"/>
    <property type="match status" value="1"/>
</dbReference>
<gene>
    <name evidence="6" type="ORF">K9W45_02115</name>
</gene>
<dbReference type="InterPro" id="IPR011251">
    <property type="entry name" value="Luciferase-like_dom"/>
</dbReference>
<name>A0A9Y1BN13_9ARCH</name>
<keyword evidence="4" id="KW-0503">Monooxygenase</keyword>
<evidence type="ECO:0000256" key="2">
    <source>
        <dbReference type="ARBA" id="ARBA00022643"/>
    </source>
</evidence>
<dbReference type="GO" id="GO:0046306">
    <property type="term" value="P:alkanesulfonate catabolic process"/>
    <property type="evidence" value="ECO:0007669"/>
    <property type="project" value="TreeGrafter"/>
</dbReference>
<protein>
    <submittedName>
        <fullName evidence="6">LLM class flavin-dependent oxidoreductase</fullName>
    </submittedName>
</protein>